<dbReference type="InterPro" id="IPR043130">
    <property type="entry name" value="CDP-OH_PTrfase_TM_dom"/>
</dbReference>
<keyword evidence="11 16" id="KW-0472">Membrane</keyword>
<dbReference type="EC" id="2.7.8.8" evidence="4"/>
<evidence type="ECO:0000256" key="8">
    <source>
        <dbReference type="ARBA" id="ARBA00022692"/>
    </source>
</evidence>
<keyword evidence="6" id="KW-0444">Lipid biosynthesis</keyword>
<reference evidence="18" key="1">
    <citation type="submission" date="2016-04" db="EMBL/GenBank/DDBJ databases">
        <authorList>
            <person name="Evans L.H."/>
            <person name="Alamgir A."/>
            <person name="Owens N."/>
            <person name="Weber N.D."/>
            <person name="Virtaneva K."/>
            <person name="Barbian K."/>
            <person name="Babar A."/>
            <person name="Rosenke K."/>
        </authorList>
    </citation>
    <scope>NUCLEOTIDE SEQUENCE</scope>
    <source>
        <strain evidence="18">86</strain>
    </source>
</reference>
<comment type="catalytic activity">
    <reaction evidence="1">
        <text>a CDP-1,2-diacyl-sn-glycerol + L-serine = a 1,2-diacyl-sn-glycero-3-phospho-L-serine + CMP + H(+)</text>
        <dbReference type="Rhea" id="RHEA:16913"/>
        <dbReference type="ChEBI" id="CHEBI:15378"/>
        <dbReference type="ChEBI" id="CHEBI:33384"/>
        <dbReference type="ChEBI" id="CHEBI:57262"/>
        <dbReference type="ChEBI" id="CHEBI:58332"/>
        <dbReference type="ChEBI" id="CHEBI:60377"/>
        <dbReference type="EC" id="2.7.8.8"/>
    </reaction>
</comment>
<protein>
    <recommendedName>
        <fullName evidence="5">CDP-diacylglycerol--serine O-phosphatidyltransferase</fullName>
        <ecNumber evidence="4">2.7.8.8</ecNumber>
    </recommendedName>
    <alternativeName>
        <fullName evidence="14">Phosphatidylserine synthase</fullName>
    </alternativeName>
</protein>
<keyword evidence="7 15" id="KW-0808">Transferase</keyword>
<keyword evidence="12" id="KW-0594">Phospholipid biosynthesis</keyword>
<evidence type="ECO:0000256" key="10">
    <source>
        <dbReference type="ARBA" id="ARBA00023098"/>
    </source>
</evidence>
<evidence type="ECO:0000256" key="9">
    <source>
        <dbReference type="ARBA" id="ARBA00022989"/>
    </source>
</evidence>
<evidence type="ECO:0000256" key="16">
    <source>
        <dbReference type="SAM" id="Phobius"/>
    </source>
</evidence>
<feature type="transmembrane region" description="Helical" evidence="16">
    <location>
        <begin position="105"/>
        <end position="124"/>
    </location>
</feature>
<evidence type="ECO:0000256" key="6">
    <source>
        <dbReference type="ARBA" id="ARBA00022516"/>
    </source>
</evidence>
<comment type="subcellular location">
    <subcellularLocation>
        <location evidence="2">Endomembrane system</location>
        <topology evidence="2">Multi-pass membrane protein</topology>
    </subcellularLocation>
</comment>
<evidence type="ECO:0000259" key="17">
    <source>
        <dbReference type="Pfam" id="PF08009"/>
    </source>
</evidence>
<feature type="domain" description="CDP-alcohol phosphatidyltransferase C-terminal" evidence="17">
    <location>
        <begin position="205"/>
        <end position="239"/>
    </location>
</feature>
<dbReference type="GO" id="GO:0012505">
    <property type="term" value="C:endomembrane system"/>
    <property type="evidence" value="ECO:0007669"/>
    <property type="project" value="UniProtKB-SubCell"/>
</dbReference>
<evidence type="ECO:0000256" key="3">
    <source>
        <dbReference type="ARBA" id="ARBA00010441"/>
    </source>
</evidence>
<evidence type="ECO:0000256" key="11">
    <source>
        <dbReference type="ARBA" id="ARBA00023136"/>
    </source>
</evidence>
<accession>A0A212JND7</accession>
<evidence type="ECO:0000256" key="13">
    <source>
        <dbReference type="ARBA" id="ARBA00023264"/>
    </source>
</evidence>
<organism evidence="18">
    <name type="scientific">uncultured Alphaproteobacteria bacterium</name>
    <dbReference type="NCBI Taxonomy" id="91750"/>
    <lineage>
        <taxon>Bacteria</taxon>
        <taxon>Pseudomonadati</taxon>
        <taxon>Pseudomonadota</taxon>
        <taxon>Alphaproteobacteria</taxon>
        <taxon>environmental samples</taxon>
    </lineage>
</organism>
<dbReference type="InterPro" id="IPR004533">
    <property type="entry name" value="CDP-diaglyc--ser_O-PTrfase"/>
</dbReference>
<dbReference type="InterPro" id="IPR000462">
    <property type="entry name" value="CDP-OH_P_trans"/>
</dbReference>
<comment type="similarity">
    <text evidence="3 15">Belongs to the CDP-alcohol phosphatidyltransferase class-I family.</text>
</comment>
<evidence type="ECO:0000256" key="4">
    <source>
        <dbReference type="ARBA" id="ARBA00013174"/>
    </source>
</evidence>
<dbReference type="InterPro" id="IPR012616">
    <property type="entry name" value="CDP-OH_P_trans_C"/>
</dbReference>
<dbReference type="Pfam" id="PF01066">
    <property type="entry name" value="CDP-OH_P_transf"/>
    <property type="match status" value="1"/>
</dbReference>
<dbReference type="Pfam" id="PF08009">
    <property type="entry name" value="CDP-OH_P_tran_2"/>
    <property type="match status" value="1"/>
</dbReference>
<feature type="transmembrane region" description="Helical" evidence="16">
    <location>
        <begin position="16"/>
        <end position="38"/>
    </location>
</feature>
<evidence type="ECO:0000256" key="1">
    <source>
        <dbReference type="ARBA" id="ARBA00000287"/>
    </source>
</evidence>
<evidence type="ECO:0000256" key="15">
    <source>
        <dbReference type="RuleBase" id="RU003750"/>
    </source>
</evidence>
<keyword evidence="9 16" id="KW-1133">Transmembrane helix</keyword>
<keyword evidence="10" id="KW-0443">Lipid metabolism</keyword>
<feature type="transmembrane region" description="Helical" evidence="16">
    <location>
        <begin position="168"/>
        <end position="190"/>
    </location>
</feature>
<evidence type="ECO:0000256" key="7">
    <source>
        <dbReference type="ARBA" id="ARBA00022679"/>
    </source>
</evidence>
<evidence type="ECO:0000256" key="2">
    <source>
        <dbReference type="ARBA" id="ARBA00004127"/>
    </source>
</evidence>
<gene>
    <name evidence="18" type="ORF">KL86APRO_11360</name>
</gene>
<dbReference type="GO" id="GO:0003882">
    <property type="term" value="F:CDP-diacylglycerol-serine O-phosphatidyltransferase activity"/>
    <property type="evidence" value="ECO:0007669"/>
    <property type="project" value="UniProtKB-EC"/>
</dbReference>
<evidence type="ECO:0000256" key="5">
    <source>
        <dbReference type="ARBA" id="ARBA00017171"/>
    </source>
</evidence>
<dbReference type="GO" id="GO:0008654">
    <property type="term" value="P:phospholipid biosynthetic process"/>
    <property type="evidence" value="ECO:0007669"/>
    <property type="project" value="UniProtKB-KW"/>
</dbReference>
<dbReference type="InterPro" id="IPR050324">
    <property type="entry name" value="CDP-alcohol_PTase-I"/>
</dbReference>
<name>A0A212JND7_9PROT</name>
<dbReference type="GO" id="GO:0016020">
    <property type="term" value="C:membrane"/>
    <property type="evidence" value="ECO:0007669"/>
    <property type="project" value="InterPro"/>
</dbReference>
<evidence type="ECO:0000313" key="18">
    <source>
        <dbReference type="EMBL" id="SBW00956.1"/>
    </source>
</evidence>
<proteinExistence type="inferred from homology"/>
<feature type="transmembrane region" description="Helical" evidence="16">
    <location>
        <begin position="136"/>
        <end position="162"/>
    </location>
</feature>
<keyword evidence="13" id="KW-1208">Phospholipid metabolism</keyword>
<dbReference type="PANTHER" id="PTHR14269:SF61">
    <property type="entry name" value="CDP-DIACYLGLYCEROL--SERINE O-PHOSPHATIDYLTRANSFERASE"/>
    <property type="match status" value="1"/>
</dbReference>
<dbReference type="EMBL" id="FLUO01000001">
    <property type="protein sequence ID" value="SBW00956.1"/>
    <property type="molecule type" value="Genomic_DNA"/>
</dbReference>
<dbReference type="Gene3D" id="1.20.120.1760">
    <property type="match status" value="1"/>
</dbReference>
<dbReference type="NCBIfam" id="TIGR00473">
    <property type="entry name" value="pssA"/>
    <property type="match status" value="1"/>
</dbReference>
<feature type="transmembrane region" description="Helical" evidence="16">
    <location>
        <begin position="227"/>
        <end position="245"/>
    </location>
</feature>
<feature type="transmembrane region" description="Helical" evidence="16">
    <location>
        <begin position="202"/>
        <end position="221"/>
    </location>
</feature>
<dbReference type="PANTHER" id="PTHR14269">
    <property type="entry name" value="CDP-DIACYLGLYCEROL--GLYCEROL-3-PHOSPHATE 3-PHOSPHATIDYLTRANSFERASE-RELATED"/>
    <property type="match status" value="1"/>
</dbReference>
<evidence type="ECO:0000256" key="14">
    <source>
        <dbReference type="ARBA" id="ARBA00032361"/>
    </source>
</evidence>
<keyword evidence="8 16" id="KW-0812">Transmembrane</keyword>
<dbReference type="InterPro" id="IPR048254">
    <property type="entry name" value="CDP_ALCOHOL_P_TRANSF_CS"/>
</dbReference>
<sequence>MQIVPERRRRIRSLPFNVIIPNMVTLFALSAGVTAIRFGIEARWEHSVIALLIAAILDGLDGRIARLLRGTSKFGAELDSLSDIICFGVAPALILHQFAMHGSAGVGWAICLVYAVCCALRLARFNTMIGDPDQPAWAYNYFTGVPAPAAALLVLIPLMLSIEFGPEVFANAGLVGAFLIGVAALMVSRIPTFSFKKGRVPVNRVLPLLLLIGLLAAFLVTQPWVTLSVLGLIYLGTIPLSYTMYKRRAAIEAEGRAAEPDDDFDAGL</sequence>
<dbReference type="AlphaFoldDB" id="A0A212JND7"/>
<evidence type="ECO:0000256" key="12">
    <source>
        <dbReference type="ARBA" id="ARBA00023209"/>
    </source>
</evidence>
<dbReference type="PROSITE" id="PS00379">
    <property type="entry name" value="CDP_ALCOHOL_P_TRANSF"/>
    <property type="match status" value="1"/>
</dbReference>